<evidence type="ECO:0000313" key="1">
    <source>
        <dbReference type="EMBL" id="JAD18682.1"/>
    </source>
</evidence>
<dbReference type="AlphaFoldDB" id="A0A0A8Y470"/>
<accession>A0A0A8Y470</accession>
<reference evidence="1" key="1">
    <citation type="submission" date="2014-09" db="EMBL/GenBank/DDBJ databases">
        <authorList>
            <person name="Magalhaes I.L.F."/>
            <person name="Oliveira U."/>
            <person name="Santos F.R."/>
            <person name="Vidigal T.H.D.A."/>
            <person name="Brescovit A.D."/>
            <person name="Santos A.J."/>
        </authorList>
    </citation>
    <scope>NUCLEOTIDE SEQUENCE</scope>
    <source>
        <tissue evidence="1">Shoot tissue taken approximately 20 cm above the soil surface</tissue>
    </source>
</reference>
<organism evidence="1">
    <name type="scientific">Arundo donax</name>
    <name type="common">Giant reed</name>
    <name type="synonym">Donax arundinaceus</name>
    <dbReference type="NCBI Taxonomy" id="35708"/>
    <lineage>
        <taxon>Eukaryota</taxon>
        <taxon>Viridiplantae</taxon>
        <taxon>Streptophyta</taxon>
        <taxon>Embryophyta</taxon>
        <taxon>Tracheophyta</taxon>
        <taxon>Spermatophyta</taxon>
        <taxon>Magnoliopsida</taxon>
        <taxon>Liliopsida</taxon>
        <taxon>Poales</taxon>
        <taxon>Poaceae</taxon>
        <taxon>PACMAD clade</taxon>
        <taxon>Arundinoideae</taxon>
        <taxon>Arundineae</taxon>
        <taxon>Arundo</taxon>
    </lineage>
</organism>
<proteinExistence type="predicted"/>
<name>A0A0A8Y470_ARUDO</name>
<protein>
    <submittedName>
        <fullName evidence="1">Uncharacterized protein</fullName>
    </submittedName>
</protein>
<sequence>MIEDHSIRCTTECHEFLCPSLAIKHCSRRSFCVHSPQSTLQRPLK</sequence>
<dbReference type="EMBL" id="GBRH01279213">
    <property type="protein sequence ID" value="JAD18682.1"/>
    <property type="molecule type" value="Transcribed_RNA"/>
</dbReference>
<reference evidence="1" key="2">
    <citation type="journal article" date="2015" name="Data Brief">
        <title>Shoot transcriptome of the giant reed, Arundo donax.</title>
        <authorList>
            <person name="Barrero R.A."/>
            <person name="Guerrero F.D."/>
            <person name="Moolhuijzen P."/>
            <person name="Goolsby J.A."/>
            <person name="Tidwell J."/>
            <person name="Bellgard S.E."/>
            <person name="Bellgard M.I."/>
        </authorList>
    </citation>
    <scope>NUCLEOTIDE SEQUENCE</scope>
    <source>
        <tissue evidence="1">Shoot tissue taken approximately 20 cm above the soil surface</tissue>
    </source>
</reference>